<sequence length="187" mass="20538">MNLASYADLAVDLVNTRRPDGDDLHDLDGLRALLAHRPHLAGRVAHRDLDAMRELRAQLHAIFAAAARGDDDDAVDRLNTMLIHHPVHPQLARHDGPDWHLHFNQAGSVPDRYAARAAMGLAAKIAAQGPDRLGVCRADGCERVFIDTTANRTRRYCSERCAGRPSVTAASHREPSRVIVPMRDGGQ</sequence>
<evidence type="ECO:0000313" key="2">
    <source>
        <dbReference type="EMBL" id="TYB46834.1"/>
    </source>
</evidence>
<proteinExistence type="predicted"/>
<dbReference type="InterPro" id="IPR023286">
    <property type="entry name" value="ABATE_dom_sf"/>
</dbReference>
<dbReference type="InterPro" id="IPR010852">
    <property type="entry name" value="ABATE"/>
</dbReference>
<dbReference type="RefSeq" id="WP_067905481.1">
    <property type="nucleotide sequence ID" value="NZ_VSFG01000002.1"/>
</dbReference>
<dbReference type="AlphaFoldDB" id="A0A5D0NRH9"/>
<dbReference type="Pfam" id="PF11706">
    <property type="entry name" value="zf-CGNR"/>
    <property type="match status" value="1"/>
</dbReference>
<evidence type="ECO:0000313" key="3">
    <source>
        <dbReference type="Proteomes" id="UP000323380"/>
    </source>
</evidence>
<dbReference type="Gene3D" id="1.10.3300.10">
    <property type="entry name" value="Jann2411-like domain"/>
    <property type="match status" value="1"/>
</dbReference>
<dbReference type="SUPFAM" id="SSF160904">
    <property type="entry name" value="Jann2411-like"/>
    <property type="match status" value="1"/>
</dbReference>
<dbReference type="PANTHER" id="PTHR35525">
    <property type="entry name" value="BLL6575 PROTEIN"/>
    <property type="match status" value="1"/>
</dbReference>
<keyword evidence="3" id="KW-1185">Reference proteome</keyword>
<dbReference type="Pfam" id="PF07336">
    <property type="entry name" value="ABATE"/>
    <property type="match status" value="1"/>
</dbReference>
<dbReference type="STRING" id="1220554.GCA_001552135_08224"/>
<dbReference type="InterPro" id="IPR021005">
    <property type="entry name" value="Znf_CGNR"/>
</dbReference>
<feature type="domain" description="Zinc finger CGNR" evidence="1">
    <location>
        <begin position="132"/>
        <end position="173"/>
    </location>
</feature>
<evidence type="ECO:0000259" key="1">
    <source>
        <dbReference type="Pfam" id="PF11706"/>
    </source>
</evidence>
<dbReference type="Proteomes" id="UP000323380">
    <property type="component" value="Unassembled WGS sequence"/>
</dbReference>
<dbReference type="PANTHER" id="PTHR35525:SF3">
    <property type="entry name" value="BLL6575 PROTEIN"/>
    <property type="match status" value="1"/>
</dbReference>
<name>A0A5D0NRH9_9ACTN</name>
<organism evidence="2 3">
    <name type="scientific">Actinomadura chibensis</name>
    <dbReference type="NCBI Taxonomy" id="392828"/>
    <lineage>
        <taxon>Bacteria</taxon>
        <taxon>Bacillati</taxon>
        <taxon>Actinomycetota</taxon>
        <taxon>Actinomycetes</taxon>
        <taxon>Streptosporangiales</taxon>
        <taxon>Thermomonosporaceae</taxon>
        <taxon>Actinomadura</taxon>
    </lineage>
</organism>
<gene>
    <name evidence="2" type="ORF">FXF69_16795</name>
</gene>
<protein>
    <submittedName>
        <fullName evidence="2">CGNR zinc finger domain-containing protein</fullName>
    </submittedName>
</protein>
<dbReference type="EMBL" id="VSFG01000002">
    <property type="protein sequence ID" value="TYB46834.1"/>
    <property type="molecule type" value="Genomic_DNA"/>
</dbReference>
<accession>A0A5D0NRH9</accession>
<reference evidence="2 3" key="1">
    <citation type="submission" date="2019-08" db="EMBL/GenBank/DDBJ databases">
        <title>Actinomadura sp. nov. CYP1-5 isolated from mountain soil.</title>
        <authorList>
            <person name="Songsumanus A."/>
            <person name="Kuncharoen N."/>
            <person name="Kudo T."/>
            <person name="Yuki M."/>
            <person name="Igarashi Y."/>
            <person name="Tanasupawat S."/>
        </authorList>
    </citation>
    <scope>NUCLEOTIDE SEQUENCE [LARGE SCALE GENOMIC DNA]</scope>
    <source>
        <strain evidence="2 3">JCM 14158</strain>
    </source>
</reference>
<comment type="caution">
    <text evidence="2">The sequence shown here is derived from an EMBL/GenBank/DDBJ whole genome shotgun (WGS) entry which is preliminary data.</text>
</comment>